<dbReference type="AlphaFoldDB" id="X1KQI5"/>
<reference evidence="1" key="1">
    <citation type="journal article" date="2014" name="Front. Microbiol.">
        <title>High frequency of phylogenetically diverse reductive dehalogenase-homologous genes in deep subseafloor sedimentary metagenomes.</title>
        <authorList>
            <person name="Kawai M."/>
            <person name="Futagami T."/>
            <person name="Toyoda A."/>
            <person name="Takaki Y."/>
            <person name="Nishi S."/>
            <person name="Hori S."/>
            <person name="Arai W."/>
            <person name="Tsubouchi T."/>
            <person name="Morono Y."/>
            <person name="Uchiyama I."/>
            <person name="Ito T."/>
            <person name="Fujiyama A."/>
            <person name="Inagaki F."/>
            <person name="Takami H."/>
        </authorList>
    </citation>
    <scope>NUCLEOTIDE SEQUENCE</scope>
    <source>
        <strain evidence="1">Expedition CK06-06</strain>
    </source>
</reference>
<organism evidence="1">
    <name type="scientific">marine sediment metagenome</name>
    <dbReference type="NCBI Taxonomy" id="412755"/>
    <lineage>
        <taxon>unclassified sequences</taxon>
        <taxon>metagenomes</taxon>
        <taxon>ecological metagenomes</taxon>
    </lineage>
</organism>
<sequence length="170" mass="20132">MKKDKRIVFYYTPFHGSWLNQVEYWFGILNAKCLHESFNSPDQIYNSINGFVDLWNNVLAKPTKWKYTGEGLHEKTVKRFIGMLHDTEKIESKLLVKQLKLSINMANDYWDKIPLKIWGSLYQKVLEQQYIIKDVILKAKKKKPEKDLECLEILKKCLKQKLSSNYNQAA</sequence>
<evidence type="ECO:0000313" key="1">
    <source>
        <dbReference type="EMBL" id="GAH84268.1"/>
    </source>
</evidence>
<proteinExistence type="predicted"/>
<gene>
    <name evidence="1" type="ORF">S03H2_55942</name>
</gene>
<accession>X1KQI5</accession>
<comment type="caution">
    <text evidence="1">The sequence shown here is derived from an EMBL/GenBank/DDBJ whole genome shotgun (WGS) entry which is preliminary data.</text>
</comment>
<name>X1KQI5_9ZZZZ</name>
<protein>
    <submittedName>
        <fullName evidence="1">Uncharacterized protein</fullName>
    </submittedName>
</protein>
<dbReference type="EMBL" id="BARU01035771">
    <property type="protein sequence ID" value="GAH84268.1"/>
    <property type="molecule type" value="Genomic_DNA"/>
</dbReference>